<feature type="region of interest" description="Disordered" evidence="1">
    <location>
        <begin position="297"/>
        <end position="318"/>
    </location>
</feature>
<proteinExistence type="predicted"/>
<name>A0AAV5APV5_9AGAM</name>
<gene>
    <name evidence="3" type="ORF">Clacol_009191</name>
</gene>
<dbReference type="AlphaFoldDB" id="A0AAV5APV5"/>
<feature type="compositionally biased region" description="Basic and acidic residues" evidence="1">
    <location>
        <begin position="181"/>
        <end position="190"/>
    </location>
</feature>
<feature type="compositionally biased region" description="Acidic residues" evidence="1">
    <location>
        <begin position="303"/>
        <end position="318"/>
    </location>
</feature>
<evidence type="ECO:0000256" key="1">
    <source>
        <dbReference type="SAM" id="MobiDB-lite"/>
    </source>
</evidence>
<dbReference type="PANTHER" id="PTHR34826:SF2">
    <property type="entry name" value="UPF0590 PROTEIN C409.17C"/>
    <property type="match status" value="1"/>
</dbReference>
<comment type="caution">
    <text evidence="3">The sequence shown here is derived from an EMBL/GenBank/DDBJ whole genome shotgun (WGS) entry which is preliminary data.</text>
</comment>
<dbReference type="InterPro" id="IPR013897">
    <property type="entry name" value="Duc1"/>
</dbReference>
<dbReference type="EMBL" id="BPWL01000010">
    <property type="protein sequence ID" value="GJJ14921.1"/>
    <property type="molecule type" value="Genomic_DNA"/>
</dbReference>
<evidence type="ECO:0000313" key="3">
    <source>
        <dbReference type="EMBL" id="GJJ14921.1"/>
    </source>
</evidence>
<evidence type="ECO:0000259" key="2">
    <source>
        <dbReference type="Pfam" id="PF08588"/>
    </source>
</evidence>
<accession>A0AAV5APV5</accession>
<dbReference type="PANTHER" id="PTHR34826">
    <property type="entry name" value="UPF0590 PROTEIN C409.17C"/>
    <property type="match status" value="1"/>
</dbReference>
<evidence type="ECO:0000313" key="4">
    <source>
        <dbReference type="Proteomes" id="UP001050691"/>
    </source>
</evidence>
<organism evidence="3 4">
    <name type="scientific">Clathrus columnatus</name>
    <dbReference type="NCBI Taxonomy" id="1419009"/>
    <lineage>
        <taxon>Eukaryota</taxon>
        <taxon>Fungi</taxon>
        <taxon>Dikarya</taxon>
        <taxon>Basidiomycota</taxon>
        <taxon>Agaricomycotina</taxon>
        <taxon>Agaricomycetes</taxon>
        <taxon>Phallomycetidae</taxon>
        <taxon>Phallales</taxon>
        <taxon>Clathraceae</taxon>
        <taxon>Clathrus</taxon>
    </lineage>
</organism>
<sequence length="330" mass="37281">MSNSGPGPLLRVLAGPSTSELVDISDLVNTGESHSIESDRFSGSIAVYIKGFPNSSKSEYFEHPDRKNVTWSIQTQGRFLQTYSSDDVLFGNSFDRPLKLPWGSGAALKFMQYVKQASSPLISMTDSKQYSLIDPSLQHDLGGPRPWALSPLVTTMPHLQFTELPSKDAPLPKFPPPPSDPIKEDSKTLSKRITERRQSVLQPKKNSNSILSLNRRNNSIYELDEVLFEKPSKRRQFFSQIKNRRLVDFTPKDVITTDFCYGFLSFPSLALNLPGGISFDLKKYWDGQPVRFVCVERQPERSSDEEEGDDNSDVSEDDDRMFWCVVIIEA</sequence>
<protein>
    <recommendedName>
        <fullName evidence="2">Domain of unknown function at the cortex 1 domain-containing protein</fullName>
    </recommendedName>
</protein>
<dbReference type="Pfam" id="PF08588">
    <property type="entry name" value="Duc1"/>
    <property type="match status" value="1"/>
</dbReference>
<feature type="domain" description="Domain of unknown function at the cortex 1" evidence="2">
    <location>
        <begin position="10"/>
        <end position="300"/>
    </location>
</feature>
<feature type="region of interest" description="Disordered" evidence="1">
    <location>
        <begin position="164"/>
        <end position="190"/>
    </location>
</feature>
<dbReference type="Proteomes" id="UP001050691">
    <property type="component" value="Unassembled WGS sequence"/>
</dbReference>
<keyword evidence="4" id="KW-1185">Reference proteome</keyword>
<reference evidence="3" key="1">
    <citation type="submission" date="2021-10" db="EMBL/GenBank/DDBJ databases">
        <title>De novo Genome Assembly of Clathrus columnatus (Basidiomycota, Fungi) Using Illumina and Nanopore Sequence Data.</title>
        <authorList>
            <person name="Ogiso-Tanaka E."/>
            <person name="Itagaki H."/>
            <person name="Hosoya T."/>
            <person name="Hosaka K."/>
        </authorList>
    </citation>
    <scope>NUCLEOTIDE SEQUENCE</scope>
    <source>
        <strain evidence="3">MO-923</strain>
    </source>
</reference>